<gene>
    <name evidence="2" type="ORF">AArcS_2310</name>
</gene>
<dbReference type="AlphaFoldDB" id="A0A897MSN3"/>
<proteinExistence type="predicted"/>
<evidence type="ECO:0000259" key="1">
    <source>
        <dbReference type="Pfam" id="PF25942"/>
    </source>
</evidence>
<dbReference type="InterPro" id="IPR058929">
    <property type="entry name" value="Ig_halo"/>
</dbReference>
<keyword evidence="3" id="KW-1185">Reference proteome</keyword>
<feature type="domain" description="Ig-like" evidence="1">
    <location>
        <begin position="2"/>
        <end position="64"/>
    </location>
</feature>
<name>A0A897MSN3_9EURY</name>
<protein>
    <recommendedName>
        <fullName evidence="1">Ig-like domain-containing protein</fullName>
    </recommendedName>
</protein>
<dbReference type="EMBL" id="CP064786">
    <property type="protein sequence ID" value="QSG03507.1"/>
    <property type="molecule type" value="Genomic_DNA"/>
</dbReference>
<sequence>MYTGNELALAREYELDSGETLREENALAGTEYDVEVTVDGETETYELAPQGCDDQVLRIWIRDDEVMFDSDDCE</sequence>
<dbReference type="Proteomes" id="UP000663586">
    <property type="component" value="Chromosome"/>
</dbReference>
<accession>A0A897MSN3</accession>
<dbReference type="KEGG" id="hara:AArcS_2310"/>
<reference evidence="2" key="1">
    <citation type="submission" date="2020-11" db="EMBL/GenBank/DDBJ databases">
        <title>Carbohydrate-dependent, anaerobic sulfur respiration: A novel catabolism in halophilic archaea.</title>
        <authorList>
            <person name="Sorokin D.Y."/>
            <person name="Messina E."/>
            <person name="Smedile F."/>
            <person name="La Cono V."/>
            <person name="Hallsworth J.E."/>
            <person name="Yakimov M.M."/>
        </authorList>
    </citation>
    <scope>NUCLEOTIDE SEQUENCE</scope>
    <source>
        <strain evidence="2">AArc-S</strain>
    </source>
</reference>
<organism evidence="2 3">
    <name type="scientific">Natranaeroarchaeum sulfidigenes</name>
    <dbReference type="NCBI Taxonomy" id="2784880"/>
    <lineage>
        <taxon>Archaea</taxon>
        <taxon>Methanobacteriati</taxon>
        <taxon>Methanobacteriota</taxon>
        <taxon>Stenosarchaea group</taxon>
        <taxon>Halobacteria</taxon>
        <taxon>Halobacteriales</taxon>
        <taxon>Natronoarchaeaceae</taxon>
        <taxon>Natranaeroarchaeum</taxon>
    </lineage>
</organism>
<evidence type="ECO:0000313" key="3">
    <source>
        <dbReference type="Proteomes" id="UP000663586"/>
    </source>
</evidence>
<evidence type="ECO:0000313" key="2">
    <source>
        <dbReference type="EMBL" id="QSG03507.1"/>
    </source>
</evidence>
<dbReference type="Pfam" id="PF25942">
    <property type="entry name" value="Ig_halo"/>
    <property type="match status" value="1"/>
</dbReference>